<evidence type="ECO:0008006" key="5">
    <source>
        <dbReference type="Google" id="ProtNLM"/>
    </source>
</evidence>
<feature type="compositionally biased region" description="Low complexity" evidence="1">
    <location>
        <begin position="569"/>
        <end position="578"/>
    </location>
</feature>
<feature type="region of interest" description="Disordered" evidence="1">
    <location>
        <begin position="129"/>
        <end position="240"/>
    </location>
</feature>
<proteinExistence type="predicted"/>
<keyword evidence="4" id="KW-1185">Reference proteome</keyword>
<organism evidence="3 4">
    <name type="scientific">Eremothecium cymbalariae (strain CBS 270.75 / DBVPG 7215 / KCTC 17166 / NRRL Y-17582)</name>
    <name type="common">Yeast</name>
    <dbReference type="NCBI Taxonomy" id="931890"/>
    <lineage>
        <taxon>Eukaryota</taxon>
        <taxon>Fungi</taxon>
        <taxon>Dikarya</taxon>
        <taxon>Ascomycota</taxon>
        <taxon>Saccharomycotina</taxon>
        <taxon>Saccharomycetes</taxon>
        <taxon>Saccharomycetales</taxon>
        <taxon>Saccharomycetaceae</taxon>
        <taxon>Eremothecium</taxon>
    </lineage>
</organism>
<protein>
    <recommendedName>
        <fullName evidence="5">Flo11 domain-containing protein</fullName>
    </recommendedName>
</protein>
<feature type="signal peptide" evidence="2">
    <location>
        <begin position="1"/>
        <end position="20"/>
    </location>
</feature>
<dbReference type="OMA" id="CEDECKD"/>
<feature type="chain" id="PRO_5003510832" description="Flo11 domain-containing protein" evidence="2">
    <location>
        <begin position="21"/>
        <end position="707"/>
    </location>
</feature>
<gene>
    <name evidence="3" type="ordered locus">Ecym_1417</name>
</gene>
<dbReference type="InParanoid" id="G8JM74"/>
<dbReference type="AlphaFoldDB" id="G8JM74"/>
<dbReference type="EMBL" id="CP002497">
    <property type="protein sequence ID" value="AET37645.1"/>
    <property type="molecule type" value="Genomic_DNA"/>
</dbReference>
<dbReference type="GeneID" id="11470372"/>
<feature type="compositionally biased region" description="Low complexity" evidence="1">
    <location>
        <begin position="146"/>
        <end position="157"/>
    </location>
</feature>
<dbReference type="HOGENOM" id="CLU_390299_0_0_1"/>
<feature type="region of interest" description="Disordered" evidence="1">
    <location>
        <begin position="537"/>
        <end position="560"/>
    </location>
</feature>
<dbReference type="KEGG" id="erc:Ecym_1417"/>
<evidence type="ECO:0000256" key="2">
    <source>
        <dbReference type="SAM" id="SignalP"/>
    </source>
</evidence>
<evidence type="ECO:0000313" key="4">
    <source>
        <dbReference type="Proteomes" id="UP000006790"/>
    </source>
</evidence>
<feature type="region of interest" description="Disordered" evidence="1">
    <location>
        <begin position="569"/>
        <end position="588"/>
    </location>
</feature>
<feature type="compositionally biased region" description="Low complexity" evidence="1">
    <location>
        <begin position="224"/>
        <end position="240"/>
    </location>
</feature>
<feature type="compositionally biased region" description="Low complexity" evidence="1">
    <location>
        <begin position="177"/>
        <end position="193"/>
    </location>
</feature>
<evidence type="ECO:0000256" key="1">
    <source>
        <dbReference type="SAM" id="MobiDB-lite"/>
    </source>
</evidence>
<sequence>MMINLSVLFKLGLTLQYALASIADAETNKDAGFEKSLHDGAGGVDDDVIVIAAGEGGGARRDPVGPLYFGAVKAVEPVFAADVEPATIPPKINSDFGGLLLTTESALQGTLVVVSSVSDQIVTLSDALPAFTTPPSSGDVQSTTVGSDGSASSYDYDAPPPFISKTNSEFDNPPSPTSTGDSSPTSTGNSSPTVTETSTSADQPHEEPTSSVSEPPFEKPTSSVVPAPSGTGTTTAPPVASPTTYIVTVTEATSTTVEYSCDVPSTHWVTSASESSIVIPQSTTTFASTFTFTTYDESVSKDTFVYTEYITHDVLVHHSGHAGSTSTLPTTDQPLATETATGAISTSVVTDVYTVVTTEVSDSYYVSTTAYLTTILSRPLSTTTLYPTAHYDNVSDTVTVAIFEPCSIETEVRSEVTGTIQTTNTYTLTETSLHTITQTYEHTTPKVTVIIGCEDECKDYYTTSVETVEHTQIYESTYYVPVVYESTTSWWVEPGHETETSAYTFVAPEQTWVPGTCTSVSSGYLTYTTTFATAVPSSSEEPAPVVSPTQPTSTSDSTPTYILTSDTSLGSGGSLTSDAPPSSIHVTTVSSTEEGTILVPITSKPSFYPTLSSSALFANANLPSCPVSMMISWRSTTVTTTLTVTASAATGLDSVPRVKPYHSISTYDPSSGASSHRLMRSTDNAGLSSNNKLLASMFAVLLILMVV</sequence>
<evidence type="ECO:0000313" key="3">
    <source>
        <dbReference type="EMBL" id="AET37645.1"/>
    </source>
</evidence>
<keyword evidence="2" id="KW-0732">Signal</keyword>
<reference evidence="4" key="1">
    <citation type="journal article" date="2012" name="G3 (Bethesda)">
        <title>Pichia sorbitophila, an interspecies yeast hybrid reveals early steps of genome resolution following polyploidization.</title>
        <authorList>
            <person name="Leh Louis V."/>
            <person name="Despons L."/>
            <person name="Friedrich A."/>
            <person name="Martin T."/>
            <person name="Durrens P."/>
            <person name="Casaregola S."/>
            <person name="Neuveglise C."/>
            <person name="Fairhead C."/>
            <person name="Marck C."/>
            <person name="Cruz J.A."/>
            <person name="Straub M.L."/>
            <person name="Kugler V."/>
            <person name="Sacerdot C."/>
            <person name="Uzunov Z."/>
            <person name="Thierry A."/>
            <person name="Weiss S."/>
            <person name="Bleykasten C."/>
            <person name="De Montigny J."/>
            <person name="Jacques N."/>
            <person name="Jung P."/>
            <person name="Lemaire M."/>
            <person name="Mallet S."/>
            <person name="Morel G."/>
            <person name="Richard G.F."/>
            <person name="Sarkar A."/>
            <person name="Savel G."/>
            <person name="Schacherer J."/>
            <person name="Seret M.L."/>
            <person name="Talla E."/>
            <person name="Samson G."/>
            <person name="Jubin C."/>
            <person name="Poulain J."/>
            <person name="Vacherie B."/>
            <person name="Barbe V."/>
            <person name="Pelletier E."/>
            <person name="Sherman D.J."/>
            <person name="Westhof E."/>
            <person name="Weissenbach J."/>
            <person name="Baret P.V."/>
            <person name="Wincker P."/>
            <person name="Gaillardin C."/>
            <person name="Dujon B."/>
            <person name="Souciet J.L."/>
        </authorList>
    </citation>
    <scope>NUCLEOTIDE SEQUENCE [LARGE SCALE GENOMIC DNA]</scope>
    <source>
        <strain evidence="4">CBS 270.75 / DBVPG 7215 / KCTC 17166 / NRRL Y-17582</strain>
    </source>
</reference>
<feature type="compositionally biased region" description="Polar residues" evidence="1">
    <location>
        <begin position="133"/>
        <end position="145"/>
    </location>
</feature>
<accession>G8JM74</accession>
<dbReference type="RefSeq" id="XP_003644462.1">
    <property type="nucleotide sequence ID" value="XM_003644414.1"/>
</dbReference>
<dbReference type="eggNOG" id="ENOG502T7BA">
    <property type="taxonomic scope" value="Eukaryota"/>
</dbReference>
<dbReference type="Proteomes" id="UP000006790">
    <property type="component" value="Chromosome 1"/>
</dbReference>
<name>G8JM74_ERECY</name>